<keyword evidence="2" id="KW-1185">Reference proteome</keyword>
<dbReference type="AlphaFoldDB" id="A0A383S736"/>
<evidence type="ECO:0000313" key="1">
    <source>
        <dbReference type="EMBL" id="SYZ33179.1"/>
    </source>
</evidence>
<reference evidence="2" key="1">
    <citation type="submission" date="2018-08" db="EMBL/GenBank/DDBJ databases">
        <authorList>
            <person name="Hornung B."/>
        </authorList>
    </citation>
    <scope>NUCLEOTIDE SEQUENCE [LARGE SCALE GENOMIC DNA]</scope>
</reference>
<organism evidence="1 2">
    <name type="scientific">Propionibacterium australiense</name>
    <dbReference type="NCBI Taxonomy" id="119981"/>
    <lineage>
        <taxon>Bacteria</taxon>
        <taxon>Bacillati</taxon>
        <taxon>Actinomycetota</taxon>
        <taxon>Actinomycetes</taxon>
        <taxon>Propionibacteriales</taxon>
        <taxon>Propionibacteriaceae</taxon>
        <taxon>Propionibacterium</taxon>
    </lineage>
</organism>
<proteinExistence type="predicted"/>
<protein>
    <submittedName>
        <fullName evidence="1">Uncharacterized protein</fullName>
    </submittedName>
</protein>
<sequence>MELRFPMHRGTALISLLEVLSHIDGRGLFWNVSGLWAQTRHGSSLRILEMEEHTNPEPSPLWMTWFQLLRFAADAEQVIDGDFAGHTTLGATHREPIISITAFDSTEWTVSTIEPPRCDMTGFPVPGELDDAPWRIIPEADE</sequence>
<name>A0A383S736_9ACTN</name>
<gene>
    <name evidence="1" type="ORF">PROPAUS_1096</name>
</gene>
<evidence type="ECO:0000313" key="2">
    <source>
        <dbReference type="Proteomes" id="UP000263928"/>
    </source>
</evidence>
<dbReference type="EMBL" id="UNQJ01000006">
    <property type="protein sequence ID" value="SYZ33179.1"/>
    <property type="molecule type" value="Genomic_DNA"/>
</dbReference>
<dbReference type="RefSeq" id="WP_119161548.1">
    <property type="nucleotide sequence ID" value="NZ_LR134442.1"/>
</dbReference>
<accession>A0A383S736</accession>
<dbReference type="Proteomes" id="UP000263928">
    <property type="component" value="Unassembled WGS sequence"/>
</dbReference>